<dbReference type="Pfam" id="PF13731">
    <property type="entry name" value="WxL"/>
    <property type="match status" value="1"/>
</dbReference>
<sequence length="205" mass="20113">MFKKTLGFVTVAAAVVSLGLASATTANAADTGDQNSKNTTASVELKAGTGTSGAVTLVSAPSIVFTAGNLTGSAITATSEVSSDLVVKDAGSGAGWNVTVSATPMADSAKNVSLSGGSYTMNFNPSAEQTGTDQNTSTAPIAPSTKIETGADTTDSATNVFTAEAGTGVGTWKAGMTATELAVPSSAVEGNYVSTLTWTLGQAPA</sequence>
<feature type="domain" description="WxL" evidence="2">
    <location>
        <begin position="47"/>
        <end position="204"/>
    </location>
</feature>
<dbReference type="InterPro" id="IPR027994">
    <property type="entry name" value="WxL_dom"/>
</dbReference>
<accession>A0A4Z0J9Z2</accession>
<evidence type="ECO:0000313" key="4">
    <source>
        <dbReference type="Proteomes" id="UP000297348"/>
    </source>
</evidence>
<dbReference type="OrthoDB" id="2282798at2"/>
<reference evidence="3 4" key="1">
    <citation type="submission" date="2018-10" db="EMBL/GenBank/DDBJ databases">
        <title>Lactobacillus sp. R7 and Lactobacillus sp. R19 isolated from fermented mustard green product of Taiwan.</title>
        <authorList>
            <person name="Lin S.-T."/>
        </authorList>
    </citation>
    <scope>NUCLEOTIDE SEQUENCE [LARGE SCALE GENOMIC DNA]</scope>
    <source>
        <strain evidence="3 4">BCRC 81129</strain>
    </source>
</reference>
<dbReference type="RefSeq" id="WP_135368427.1">
    <property type="nucleotide sequence ID" value="NZ_RKLX01000015.1"/>
</dbReference>
<dbReference type="EMBL" id="RKLX01000015">
    <property type="protein sequence ID" value="TGD18231.1"/>
    <property type="molecule type" value="Genomic_DNA"/>
</dbReference>
<dbReference type="Proteomes" id="UP000297348">
    <property type="component" value="Unassembled WGS sequence"/>
</dbReference>
<feature type="chain" id="PRO_5021329150" description="WxL domain-containing protein" evidence="1">
    <location>
        <begin position="29"/>
        <end position="205"/>
    </location>
</feature>
<dbReference type="AlphaFoldDB" id="A0A4Z0J9Z2"/>
<gene>
    <name evidence="3" type="ORF">EGT51_09340</name>
</gene>
<proteinExistence type="predicted"/>
<evidence type="ECO:0000313" key="3">
    <source>
        <dbReference type="EMBL" id="TGD18231.1"/>
    </source>
</evidence>
<name>A0A4Z0J9Z2_9LACO</name>
<keyword evidence="4" id="KW-1185">Reference proteome</keyword>
<comment type="caution">
    <text evidence="3">The sequence shown here is derived from an EMBL/GenBank/DDBJ whole genome shotgun (WGS) entry which is preliminary data.</text>
</comment>
<feature type="signal peptide" evidence="1">
    <location>
        <begin position="1"/>
        <end position="28"/>
    </location>
</feature>
<keyword evidence="1" id="KW-0732">Signal</keyword>
<organism evidence="3 4">
    <name type="scientific">Levilactobacillus suantsaiihabitans</name>
    <dbReference type="NCBI Taxonomy" id="2487722"/>
    <lineage>
        <taxon>Bacteria</taxon>
        <taxon>Bacillati</taxon>
        <taxon>Bacillota</taxon>
        <taxon>Bacilli</taxon>
        <taxon>Lactobacillales</taxon>
        <taxon>Lactobacillaceae</taxon>
        <taxon>Levilactobacillus</taxon>
    </lineage>
</organism>
<protein>
    <recommendedName>
        <fullName evidence="2">WxL domain-containing protein</fullName>
    </recommendedName>
</protein>
<evidence type="ECO:0000256" key="1">
    <source>
        <dbReference type="SAM" id="SignalP"/>
    </source>
</evidence>
<evidence type="ECO:0000259" key="2">
    <source>
        <dbReference type="Pfam" id="PF13731"/>
    </source>
</evidence>